<dbReference type="InParanoid" id="A0A5F9D6Y0"/>
<protein>
    <submittedName>
        <fullName evidence="1">Uncharacterized protein</fullName>
    </submittedName>
</protein>
<evidence type="ECO:0000313" key="1">
    <source>
        <dbReference type="Ensembl" id="ENSOCUP00000041016.1"/>
    </source>
</evidence>
<dbReference type="Proteomes" id="UP000001811">
    <property type="component" value="Chromosome 9"/>
</dbReference>
<accession>A0A5F9D6Y0</accession>
<dbReference type="Bgee" id="ENSOCUG00000030346">
    <property type="expression patterns" value="Expressed in embryo and 14 other cell types or tissues"/>
</dbReference>
<dbReference type="EMBL" id="AAGW02031975">
    <property type="status" value="NOT_ANNOTATED_CDS"/>
    <property type="molecule type" value="Genomic_DNA"/>
</dbReference>
<organism evidence="1 2">
    <name type="scientific">Oryctolagus cuniculus</name>
    <name type="common">Rabbit</name>
    <dbReference type="NCBI Taxonomy" id="9986"/>
    <lineage>
        <taxon>Eukaryota</taxon>
        <taxon>Metazoa</taxon>
        <taxon>Chordata</taxon>
        <taxon>Craniata</taxon>
        <taxon>Vertebrata</taxon>
        <taxon>Euteleostomi</taxon>
        <taxon>Mammalia</taxon>
        <taxon>Eutheria</taxon>
        <taxon>Euarchontoglires</taxon>
        <taxon>Glires</taxon>
        <taxon>Lagomorpha</taxon>
        <taxon>Leporidae</taxon>
        <taxon>Oryctolagus</taxon>
    </lineage>
</organism>
<reference evidence="1" key="3">
    <citation type="submission" date="2025-09" db="UniProtKB">
        <authorList>
            <consortium name="Ensembl"/>
        </authorList>
    </citation>
    <scope>IDENTIFICATION</scope>
    <source>
        <strain evidence="1">Thorbecke</strain>
    </source>
</reference>
<proteinExistence type="predicted"/>
<sequence length="67" mass="7547">VVPEILTGEEIRRRSKPVREFPGLFLSNPVEARHRSAGLPTRSSIAPSECTLSFFILCSAFEGFIYY</sequence>
<keyword evidence="2" id="KW-1185">Reference proteome</keyword>
<dbReference type="Ensembl" id="ENSOCUT00000061323.1">
    <property type="protein sequence ID" value="ENSOCUP00000041016.1"/>
    <property type="gene ID" value="ENSOCUG00000030346.1"/>
</dbReference>
<reference evidence="1" key="2">
    <citation type="submission" date="2025-08" db="UniProtKB">
        <authorList>
            <consortium name="Ensembl"/>
        </authorList>
    </citation>
    <scope>IDENTIFICATION</scope>
    <source>
        <strain evidence="1">Thorbecke</strain>
    </source>
</reference>
<dbReference type="AlphaFoldDB" id="A0A5F9D6Y0"/>
<name>A0A5F9D6Y0_RABIT</name>
<evidence type="ECO:0000313" key="2">
    <source>
        <dbReference type="Proteomes" id="UP000001811"/>
    </source>
</evidence>
<reference evidence="1 2" key="1">
    <citation type="journal article" date="2011" name="Nature">
        <title>A high-resolution map of human evolutionary constraint using 29 mammals.</title>
        <authorList>
            <person name="Lindblad-Toh K."/>
            <person name="Garber M."/>
            <person name="Zuk O."/>
            <person name="Lin M.F."/>
            <person name="Parker B.J."/>
            <person name="Washietl S."/>
            <person name="Kheradpour P."/>
            <person name="Ernst J."/>
            <person name="Jordan G."/>
            <person name="Mauceli E."/>
            <person name="Ward L.D."/>
            <person name="Lowe C.B."/>
            <person name="Holloway A.K."/>
            <person name="Clamp M."/>
            <person name="Gnerre S."/>
            <person name="Alfoldi J."/>
            <person name="Beal K."/>
            <person name="Chang J."/>
            <person name="Clawson H."/>
            <person name="Cuff J."/>
            <person name="Di Palma F."/>
            <person name="Fitzgerald S."/>
            <person name="Flicek P."/>
            <person name="Guttman M."/>
            <person name="Hubisz M.J."/>
            <person name="Jaffe D.B."/>
            <person name="Jungreis I."/>
            <person name="Kent W.J."/>
            <person name="Kostka D."/>
            <person name="Lara M."/>
            <person name="Martins A.L."/>
            <person name="Massingham T."/>
            <person name="Moltke I."/>
            <person name="Raney B.J."/>
            <person name="Rasmussen M.D."/>
            <person name="Robinson J."/>
            <person name="Stark A."/>
            <person name="Vilella A.J."/>
            <person name="Wen J."/>
            <person name="Xie X."/>
            <person name="Zody M.C."/>
            <person name="Baldwin J."/>
            <person name="Bloom T."/>
            <person name="Chin C.W."/>
            <person name="Heiman D."/>
            <person name="Nicol R."/>
            <person name="Nusbaum C."/>
            <person name="Young S."/>
            <person name="Wilkinson J."/>
            <person name="Worley K.C."/>
            <person name="Kovar C.L."/>
            <person name="Muzny D.M."/>
            <person name="Gibbs R.A."/>
            <person name="Cree A."/>
            <person name="Dihn H.H."/>
            <person name="Fowler G."/>
            <person name="Jhangiani S."/>
            <person name="Joshi V."/>
            <person name="Lee S."/>
            <person name="Lewis L.R."/>
            <person name="Nazareth L.V."/>
            <person name="Okwuonu G."/>
            <person name="Santibanez J."/>
            <person name="Warren W.C."/>
            <person name="Mardis E.R."/>
            <person name="Weinstock G.M."/>
            <person name="Wilson R.K."/>
            <person name="Delehaunty K."/>
            <person name="Dooling D."/>
            <person name="Fronik C."/>
            <person name="Fulton L."/>
            <person name="Fulton B."/>
            <person name="Graves T."/>
            <person name="Minx P."/>
            <person name="Sodergren E."/>
            <person name="Birney E."/>
            <person name="Margulies E.H."/>
            <person name="Herrero J."/>
            <person name="Green E.D."/>
            <person name="Haussler D."/>
            <person name="Siepel A."/>
            <person name="Goldman N."/>
            <person name="Pollard K.S."/>
            <person name="Pedersen J.S."/>
            <person name="Lander E.S."/>
            <person name="Kellis M."/>
        </authorList>
    </citation>
    <scope>NUCLEOTIDE SEQUENCE [LARGE SCALE GENOMIC DNA]</scope>
    <source>
        <strain evidence="1 2">Thorbecke inbred</strain>
    </source>
</reference>